<evidence type="ECO:0008006" key="3">
    <source>
        <dbReference type="Google" id="ProtNLM"/>
    </source>
</evidence>
<gene>
    <name evidence="1" type="ORF">DDV96_15465</name>
</gene>
<dbReference type="Proteomes" id="UP000245962">
    <property type="component" value="Unassembled WGS sequence"/>
</dbReference>
<accession>A0A2U0HSQ9</accession>
<protein>
    <recommendedName>
        <fullName evidence="3">DNA-directed RNA polymerase</fullName>
    </recommendedName>
</protein>
<dbReference type="OrthoDB" id="631303at2"/>
<dbReference type="EMBL" id="QEHR01000018">
    <property type="protein sequence ID" value="PVW11867.1"/>
    <property type="molecule type" value="Genomic_DNA"/>
</dbReference>
<evidence type="ECO:0000313" key="2">
    <source>
        <dbReference type="Proteomes" id="UP000245962"/>
    </source>
</evidence>
<sequence length="492" mass="58400">MKLHFYFPENLDLDNLIDDNYPTFKPFVREKARYLLHLISVKRLNKKDSVSEEYTKLSSKMMQDMVHNYNEYWDYFINDLKIVERTKSYQTDKYCKGYKFIEAYDTPIVKSPLTLRDRSIRKKLINYINRIKSQNRSYTYLSKWFDEKLQIDEEICVWAMNEIFKIKQEFPELRDINIITGEEKSPMKQKDFALGSIGRFKEALNQPRRDNNVLRYHSVLTNMNSIYRNAVTYNGEELYALDLKNSQVFLSTKLLSTNYLIRSYGDGAKVDIIFENPIEMYKRLTNQPFLEVDSLNSKVTKYNLSKSSYIMLGLFKDSPLNIRFQEYFRLAIKGNFYESLREKIHQELGVYIESRGDVKRNVFKFMFSEVRSKSKFVKLFEELFPEVYNVFYDIKEYDHSILPRILQRIESNLFIDRIAKRVSKELPKASIHTIHDSIASTKKYIPAIRKIMEEEFVDGIGAVPGIKEEHWCKANIIKEVNELKQKAFAVAS</sequence>
<dbReference type="AlphaFoldDB" id="A0A2U0HSQ9"/>
<dbReference type="RefSeq" id="WP_116695680.1">
    <property type="nucleotide sequence ID" value="NZ_QEHR01000018.1"/>
</dbReference>
<keyword evidence="2" id="KW-1185">Reference proteome</keyword>
<evidence type="ECO:0000313" key="1">
    <source>
        <dbReference type="EMBL" id="PVW11867.1"/>
    </source>
</evidence>
<proteinExistence type="predicted"/>
<reference evidence="1 2" key="1">
    <citation type="submission" date="2018-04" db="EMBL/GenBank/DDBJ databases">
        <title>Marixanthomonas spongiae HN-E44 sp. nov., isolated from a marine sponge.</title>
        <authorList>
            <person name="Luo L."/>
            <person name="Zhuang L."/>
        </authorList>
    </citation>
    <scope>NUCLEOTIDE SEQUENCE [LARGE SCALE GENOMIC DNA]</scope>
    <source>
        <strain evidence="1 2">HN-E44</strain>
    </source>
</reference>
<name>A0A2U0HSQ9_9FLAO</name>
<comment type="caution">
    <text evidence="1">The sequence shown here is derived from an EMBL/GenBank/DDBJ whole genome shotgun (WGS) entry which is preliminary data.</text>
</comment>
<organism evidence="1 2">
    <name type="scientific">Marixanthomonas spongiae</name>
    <dbReference type="NCBI Taxonomy" id="2174845"/>
    <lineage>
        <taxon>Bacteria</taxon>
        <taxon>Pseudomonadati</taxon>
        <taxon>Bacteroidota</taxon>
        <taxon>Flavobacteriia</taxon>
        <taxon>Flavobacteriales</taxon>
        <taxon>Flavobacteriaceae</taxon>
        <taxon>Marixanthomonas</taxon>
    </lineage>
</organism>